<reference evidence="5 6" key="1">
    <citation type="submission" date="2019-12" db="EMBL/GenBank/DDBJ databases">
        <authorList>
            <person name="Kun Z."/>
        </authorList>
    </citation>
    <scope>NUCLEOTIDE SEQUENCE [LARGE SCALE GENOMIC DNA]</scope>
    <source>
        <strain evidence="5 6">YIM 123512</strain>
    </source>
</reference>
<dbReference type="PANTHER" id="PTHR33164:SF103">
    <property type="entry name" value="REGULATORY PROTEIN MARR"/>
    <property type="match status" value="1"/>
</dbReference>
<dbReference type="GO" id="GO:0003677">
    <property type="term" value="F:DNA binding"/>
    <property type="evidence" value="ECO:0007669"/>
    <property type="project" value="UniProtKB-KW"/>
</dbReference>
<sequence length="132" mass="14400">MREASVAAWASYDVTPGQVRALRVVERHGCGEDDAPEGVRASELAQHLRIAPRSVTEVVDGLEAKGLVQRRPDPTDRRALRVVLTEQGRALTRELRATKGAESQRVFGRLSARDRAELARILAVLAEPEPGG</sequence>
<feature type="domain" description="HTH marR-type" evidence="4">
    <location>
        <begin position="1"/>
        <end position="127"/>
    </location>
</feature>
<name>A0A6L7ENF7_9ACTN</name>
<dbReference type="Proteomes" id="UP000473325">
    <property type="component" value="Unassembled WGS sequence"/>
</dbReference>
<dbReference type="InterPro" id="IPR000835">
    <property type="entry name" value="HTH_MarR-typ"/>
</dbReference>
<comment type="caution">
    <text evidence="5">The sequence shown here is derived from an EMBL/GenBank/DDBJ whole genome shotgun (WGS) entry which is preliminary data.</text>
</comment>
<evidence type="ECO:0000256" key="1">
    <source>
        <dbReference type="ARBA" id="ARBA00023015"/>
    </source>
</evidence>
<dbReference type="InterPro" id="IPR036388">
    <property type="entry name" value="WH-like_DNA-bd_sf"/>
</dbReference>
<dbReference type="SUPFAM" id="SSF46785">
    <property type="entry name" value="Winged helix' DNA-binding domain"/>
    <property type="match status" value="1"/>
</dbReference>
<dbReference type="Pfam" id="PF12802">
    <property type="entry name" value="MarR_2"/>
    <property type="match status" value="1"/>
</dbReference>
<dbReference type="Gene3D" id="1.10.10.10">
    <property type="entry name" value="Winged helix-like DNA-binding domain superfamily/Winged helix DNA-binding domain"/>
    <property type="match status" value="1"/>
</dbReference>
<keyword evidence="2" id="KW-0238">DNA-binding</keyword>
<evidence type="ECO:0000313" key="5">
    <source>
        <dbReference type="EMBL" id="MXG88867.1"/>
    </source>
</evidence>
<dbReference type="PROSITE" id="PS50995">
    <property type="entry name" value="HTH_MARR_2"/>
    <property type="match status" value="1"/>
</dbReference>
<dbReference type="GO" id="GO:0006950">
    <property type="term" value="P:response to stress"/>
    <property type="evidence" value="ECO:0007669"/>
    <property type="project" value="TreeGrafter"/>
</dbReference>
<accession>A0A6L7ENF7</accession>
<dbReference type="InterPro" id="IPR023187">
    <property type="entry name" value="Tscrpt_reg_MarR-type_CS"/>
</dbReference>
<evidence type="ECO:0000256" key="3">
    <source>
        <dbReference type="ARBA" id="ARBA00023163"/>
    </source>
</evidence>
<organism evidence="5 6">
    <name type="scientific">Nocardioides flavescens</name>
    <dbReference type="NCBI Taxonomy" id="2691959"/>
    <lineage>
        <taxon>Bacteria</taxon>
        <taxon>Bacillati</taxon>
        <taxon>Actinomycetota</taxon>
        <taxon>Actinomycetes</taxon>
        <taxon>Propionibacteriales</taxon>
        <taxon>Nocardioidaceae</taxon>
        <taxon>Nocardioides</taxon>
    </lineage>
</organism>
<dbReference type="InterPro" id="IPR036390">
    <property type="entry name" value="WH_DNA-bd_sf"/>
</dbReference>
<evidence type="ECO:0000259" key="4">
    <source>
        <dbReference type="PROSITE" id="PS50995"/>
    </source>
</evidence>
<proteinExistence type="predicted"/>
<gene>
    <name evidence="5" type="ORF">GRQ65_04810</name>
</gene>
<dbReference type="EMBL" id="WUEK01000002">
    <property type="protein sequence ID" value="MXG88867.1"/>
    <property type="molecule type" value="Genomic_DNA"/>
</dbReference>
<keyword evidence="3" id="KW-0804">Transcription</keyword>
<dbReference type="PRINTS" id="PR00598">
    <property type="entry name" value="HTHMARR"/>
</dbReference>
<dbReference type="SMART" id="SM00347">
    <property type="entry name" value="HTH_MARR"/>
    <property type="match status" value="1"/>
</dbReference>
<dbReference type="PROSITE" id="PS01117">
    <property type="entry name" value="HTH_MARR_1"/>
    <property type="match status" value="1"/>
</dbReference>
<dbReference type="PANTHER" id="PTHR33164">
    <property type="entry name" value="TRANSCRIPTIONAL REGULATOR, MARR FAMILY"/>
    <property type="match status" value="1"/>
</dbReference>
<keyword evidence="6" id="KW-1185">Reference proteome</keyword>
<protein>
    <submittedName>
        <fullName evidence="5">MarR family transcriptional regulator</fullName>
    </submittedName>
</protein>
<evidence type="ECO:0000313" key="6">
    <source>
        <dbReference type="Proteomes" id="UP000473325"/>
    </source>
</evidence>
<dbReference type="AlphaFoldDB" id="A0A6L7ENF7"/>
<dbReference type="GO" id="GO:0003700">
    <property type="term" value="F:DNA-binding transcription factor activity"/>
    <property type="evidence" value="ECO:0007669"/>
    <property type="project" value="InterPro"/>
</dbReference>
<dbReference type="InterPro" id="IPR039422">
    <property type="entry name" value="MarR/SlyA-like"/>
</dbReference>
<evidence type="ECO:0000256" key="2">
    <source>
        <dbReference type="ARBA" id="ARBA00023125"/>
    </source>
</evidence>
<keyword evidence="1" id="KW-0805">Transcription regulation</keyword>